<feature type="region of interest" description="Disordered" evidence="1">
    <location>
        <begin position="1"/>
        <end position="26"/>
    </location>
</feature>
<sequence length="239" mass="24369">MPHSADTGTPMIPQDSRRPLASPSDAMSARDSAAILSGKRLWRRWFALVTLGELLGFLTPSVVGALVGDRVDVLAAAALLVAGGVEGVTLGWFQARALRPALPGLSSARWVAATALGAVVAWAVGALFVVTDGLSGWGGLGQVAGFATGGLVILLSIGVAQWVVLREHADRAARWIPANVVAWLAGLTAFTAFTSPLWQPGQAVAVVALIGVVGGMLMAAAMAAVTGGFLVGLVGKSER</sequence>
<keyword evidence="2" id="KW-0472">Membrane</keyword>
<dbReference type="EMBL" id="JADLQN010000001">
    <property type="protein sequence ID" value="MBF6353739.1"/>
    <property type="molecule type" value="Genomic_DNA"/>
</dbReference>
<gene>
    <name evidence="3" type="ORF">IU449_04105</name>
</gene>
<protein>
    <submittedName>
        <fullName evidence="3">Uncharacterized protein</fullName>
    </submittedName>
</protein>
<dbReference type="Proteomes" id="UP000707731">
    <property type="component" value="Unassembled WGS sequence"/>
</dbReference>
<keyword evidence="4" id="KW-1185">Reference proteome</keyword>
<name>A0ABS0D5J0_9NOCA</name>
<evidence type="ECO:0000256" key="2">
    <source>
        <dbReference type="SAM" id="Phobius"/>
    </source>
</evidence>
<proteinExistence type="predicted"/>
<evidence type="ECO:0000256" key="1">
    <source>
        <dbReference type="SAM" id="MobiDB-lite"/>
    </source>
</evidence>
<dbReference type="RefSeq" id="WP_195000604.1">
    <property type="nucleotide sequence ID" value="NZ_JADLQN010000001.1"/>
</dbReference>
<comment type="caution">
    <text evidence="3">The sequence shown here is derived from an EMBL/GenBank/DDBJ whole genome shotgun (WGS) entry which is preliminary data.</text>
</comment>
<feature type="transmembrane region" description="Helical" evidence="2">
    <location>
        <begin position="176"/>
        <end position="198"/>
    </location>
</feature>
<keyword evidence="2" id="KW-1133">Transmembrane helix</keyword>
<feature type="transmembrane region" description="Helical" evidence="2">
    <location>
        <begin position="73"/>
        <end position="95"/>
    </location>
</feature>
<accession>A0ABS0D5J0</accession>
<reference evidence="3 4" key="1">
    <citation type="submission" date="2020-10" db="EMBL/GenBank/DDBJ databases">
        <title>Identification of Nocardia species via Next-generation sequencing and recognition of intraspecies genetic diversity.</title>
        <authorList>
            <person name="Li P."/>
            <person name="Li P."/>
            <person name="Lu B."/>
        </authorList>
    </citation>
    <scope>NUCLEOTIDE SEQUENCE [LARGE SCALE GENOMIC DNA]</scope>
    <source>
        <strain evidence="3 4">BJ06-0143</strain>
    </source>
</reference>
<feature type="transmembrane region" description="Helical" evidence="2">
    <location>
        <begin position="204"/>
        <end position="234"/>
    </location>
</feature>
<feature type="transmembrane region" description="Helical" evidence="2">
    <location>
        <begin position="107"/>
        <end position="131"/>
    </location>
</feature>
<organism evidence="3 4">
    <name type="scientific">Nocardia higoensis</name>
    <dbReference type="NCBI Taxonomy" id="228599"/>
    <lineage>
        <taxon>Bacteria</taxon>
        <taxon>Bacillati</taxon>
        <taxon>Actinomycetota</taxon>
        <taxon>Actinomycetes</taxon>
        <taxon>Mycobacteriales</taxon>
        <taxon>Nocardiaceae</taxon>
        <taxon>Nocardia</taxon>
    </lineage>
</organism>
<feature type="transmembrane region" description="Helical" evidence="2">
    <location>
        <begin position="143"/>
        <end position="164"/>
    </location>
</feature>
<evidence type="ECO:0000313" key="3">
    <source>
        <dbReference type="EMBL" id="MBF6353739.1"/>
    </source>
</evidence>
<evidence type="ECO:0000313" key="4">
    <source>
        <dbReference type="Proteomes" id="UP000707731"/>
    </source>
</evidence>
<feature type="transmembrane region" description="Helical" evidence="2">
    <location>
        <begin position="45"/>
        <end position="67"/>
    </location>
</feature>
<keyword evidence="2" id="KW-0812">Transmembrane</keyword>